<keyword evidence="1" id="KW-0812">Transmembrane</keyword>
<gene>
    <name evidence="2" type="ORF">SteCoe_10091</name>
</gene>
<proteinExistence type="predicted"/>
<comment type="caution">
    <text evidence="2">The sequence shown here is derived from an EMBL/GenBank/DDBJ whole genome shotgun (WGS) entry which is preliminary data.</text>
</comment>
<evidence type="ECO:0000313" key="3">
    <source>
        <dbReference type="Proteomes" id="UP000187209"/>
    </source>
</evidence>
<accession>A0A1R2CG96</accession>
<name>A0A1R2CG96_9CILI</name>
<dbReference type="OrthoDB" id="321641at2759"/>
<feature type="transmembrane region" description="Helical" evidence="1">
    <location>
        <begin position="140"/>
        <end position="161"/>
    </location>
</feature>
<feature type="transmembrane region" description="Helical" evidence="1">
    <location>
        <begin position="62"/>
        <end position="80"/>
    </location>
</feature>
<keyword evidence="3" id="KW-1185">Reference proteome</keyword>
<keyword evidence="1" id="KW-1133">Transmembrane helix</keyword>
<dbReference type="EMBL" id="MPUH01000161">
    <property type="protein sequence ID" value="OMJ88023.1"/>
    <property type="molecule type" value="Genomic_DNA"/>
</dbReference>
<sequence length="242" mass="27520">MLDASEDQHQSHANDIKGAVGHCLLLTDMCFFVSATLNAHLHYMESWETECSNHKDRFSVKAWTTVGYILRIIFTIMFMIRKISNLYKFIARKHTFPKVGAFYSPLMSTLLISVIVYDFQKCEELSDIFTLNSARRLLSWYSMIILVVLAGLLILFIIALAKKKNHRSKAYKVLLFIFGLVITIGSLIGIIANLEMVKKNKITLFSSFDLYSFGVSFIALLTTLISRFKKHDSPNVSAISSL</sequence>
<evidence type="ECO:0000313" key="2">
    <source>
        <dbReference type="EMBL" id="OMJ88023.1"/>
    </source>
</evidence>
<keyword evidence="1" id="KW-0472">Membrane</keyword>
<reference evidence="2 3" key="1">
    <citation type="submission" date="2016-11" db="EMBL/GenBank/DDBJ databases">
        <title>The macronuclear genome of Stentor coeruleus: a giant cell with tiny introns.</title>
        <authorList>
            <person name="Slabodnick M."/>
            <person name="Ruby J.G."/>
            <person name="Reiff S.B."/>
            <person name="Swart E.C."/>
            <person name="Gosai S."/>
            <person name="Prabakaran S."/>
            <person name="Witkowska E."/>
            <person name="Larue G.E."/>
            <person name="Fisher S."/>
            <person name="Freeman R.M."/>
            <person name="Gunawardena J."/>
            <person name="Chu W."/>
            <person name="Stover N.A."/>
            <person name="Gregory B.D."/>
            <person name="Nowacki M."/>
            <person name="Derisi J."/>
            <person name="Roy S.W."/>
            <person name="Marshall W.F."/>
            <person name="Sood P."/>
        </authorList>
    </citation>
    <scope>NUCLEOTIDE SEQUENCE [LARGE SCALE GENOMIC DNA]</scope>
    <source>
        <strain evidence="2">WM001</strain>
    </source>
</reference>
<dbReference type="AlphaFoldDB" id="A0A1R2CG96"/>
<feature type="transmembrane region" description="Helical" evidence="1">
    <location>
        <begin position="204"/>
        <end position="225"/>
    </location>
</feature>
<protein>
    <submittedName>
        <fullName evidence="2">Uncharacterized protein</fullName>
    </submittedName>
</protein>
<feature type="transmembrane region" description="Helical" evidence="1">
    <location>
        <begin position="101"/>
        <end position="120"/>
    </location>
</feature>
<dbReference type="Proteomes" id="UP000187209">
    <property type="component" value="Unassembled WGS sequence"/>
</dbReference>
<evidence type="ECO:0000256" key="1">
    <source>
        <dbReference type="SAM" id="Phobius"/>
    </source>
</evidence>
<feature type="transmembrane region" description="Helical" evidence="1">
    <location>
        <begin position="173"/>
        <end position="192"/>
    </location>
</feature>
<organism evidence="2 3">
    <name type="scientific">Stentor coeruleus</name>
    <dbReference type="NCBI Taxonomy" id="5963"/>
    <lineage>
        <taxon>Eukaryota</taxon>
        <taxon>Sar</taxon>
        <taxon>Alveolata</taxon>
        <taxon>Ciliophora</taxon>
        <taxon>Postciliodesmatophora</taxon>
        <taxon>Heterotrichea</taxon>
        <taxon>Heterotrichida</taxon>
        <taxon>Stentoridae</taxon>
        <taxon>Stentor</taxon>
    </lineage>
</organism>